<evidence type="ECO:0000256" key="1">
    <source>
        <dbReference type="SAM" id="MobiDB-lite"/>
    </source>
</evidence>
<name>A0A5B7JZT7_PORTR</name>
<sequence length="54" mass="6181">MKNPAAREDPEQHLCEERAGIGEEEEGRQHKEEWDVLNVVLVGSEIFGSIYKNL</sequence>
<reference evidence="2 3" key="1">
    <citation type="submission" date="2019-05" db="EMBL/GenBank/DDBJ databases">
        <title>Another draft genome of Portunus trituberculatus and its Hox gene families provides insights of decapod evolution.</title>
        <authorList>
            <person name="Jeong J.-H."/>
            <person name="Song I."/>
            <person name="Kim S."/>
            <person name="Choi T."/>
            <person name="Kim D."/>
            <person name="Ryu S."/>
            <person name="Kim W."/>
        </authorList>
    </citation>
    <scope>NUCLEOTIDE SEQUENCE [LARGE SCALE GENOMIC DNA]</scope>
    <source>
        <tissue evidence="2">Muscle</tissue>
    </source>
</reference>
<organism evidence="2 3">
    <name type="scientific">Portunus trituberculatus</name>
    <name type="common">Swimming crab</name>
    <name type="synonym">Neptunus trituberculatus</name>
    <dbReference type="NCBI Taxonomy" id="210409"/>
    <lineage>
        <taxon>Eukaryota</taxon>
        <taxon>Metazoa</taxon>
        <taxon>Ecdysozoa</taxon>
        <taxon>Arthropoda</taxon>
        <taxon>Crustacea</taxon>
        <taxon>Multicrustacea</taxon>
        <taxon>Malacostraca</taxon>
        <taxon>Eumalacostraca</taxon>
        <taxon>Eucarida</taxon>
        <taxon>Decapoda</taxon>
        <taxon>Pleocyemata</taxon>
        <taxon>Brachyura</taxon>
        <taxon>Eubrachyura</taxon>
        <taxon>Portunoidea</taxon>
        <taxon>Portunidae</taxon>
        <taxon>Portuninae</taxon>
        <taxon>Portunus</taxon>
    </lineage>
</organism>
<proteinExistence type="predicted"/>
<accession>A0A5B7JZT7</accession>
<gene>
    <name evidence="2" type="ORF">E2C01_095600</name>
</gene>
<evidence type="ECO:0000313" key="3">
    <source>
        <dbReference type="Proteomes" id="UP000324222"/>
    </source>
</evidence>
<keyword evidence="3" id="KW-1185">Reference proteome</keyword>
<dbReference type="Proteomes" id="UP000324222">
    <property type="component" value="Unassembled WGS sequence"/>
</dbReference>
<comment type="caution">
    <text evidence="2">The sequence shown here is derived from an EMBL/GenBank/DDBJ whole genome shotgun (WGS) entry which is preliminary data.</text>
</comment>
<dbReference type="AlphaFoldDB" id="A0A5B7JZT7"/>
<evidence type="ECO:0000313" key="2">
    <source>
        <dbReference type="EMBL" id="MPD00146.1"/>
    </source>
</evidence>
<dbReference type="EMBL" id="VSRR010121605">
    <property type="protein sequence ID" value="MPD00146.1"/>
    <property type="molecule type" value="Genomic_DNA"/>
</dbReference>
<protein>
    <submittedName>
        <fullName evidence="2">Uncharacterized protein</fullName>
    </submittedName>
</protein>
<feature type="region of interest" description="Disordered" evidence="1">
    <location>
        <begin position="1"/>
        <end position="29"/>
    </location>
</feature>